<organism evidence="1 2">
    <name type="scientific">Ictalurus punctatus</name>
    <name type="common">Channel catfish</name>
    <name type="synonym">Silurus punctatus</name>
    <dbReference type="NCBI Taxonomy" id="7998"/>
    <lineage>
        <taxon>Eukaryota</taxon>
        <taxon>Metazoa</taxon>
        <taxon>Chordata</taxon>
        <taxon>Craniata</taxon>
        <taxon>Vertebrata</taxon>
        <taxon>Euteleostomi</taxon>
        <taxon>Actinopterygii</taxon>
        <taxon>Neopterygii</taxon>
        <taxon>Teleostei</taxon>
        <taxon>Ostariophysi</taxon>
        <taxon>Siluriformes</taxon>
        <taxon>Ictaluridae</taxon>
        <taxon>Ictalurus</taxon>
    </lineage>
</organism>
<reference evidence="2" key="2">
    <citation type="submission" date="2025-08" db="UniProtKB">
        <authorList>
            <consortium name="RefSeq"/>
        </authorList>
    </citation>
    <scope>IDENTIFICATION</scope>
    <source>
        <tissue evidence="2">Blood</tissue>
    </source>
</reference>
<dbReference type="PANTHER" id="PTHR35665:SF1">
    <property type="entry name" value="PROTEIN LKAAEAR1"/>
    <property type="match status" value="1"/>
</dbReference>
<dbReference type="KEGG" id="ipu:108275567"/>
<dbReference type="PANTHER" id="PTHR35665">
    <property type="entry name" value="PROTEIN LKAAEAR1"/>
    <property type="match status" value="1"/>
</dbReference>
<evidence type="ECO:0000313" key="1">
    <source>
        <dbReference type="Proteomes" id="UP000221080"/>
    </source>
</evidence>
<dbReference type="OrthoDB" id="10045727at2759"/>
<name>A0A2D0SI47_ICTPU</name>
<accession>A0A2D0SI47</accession>
<reference evidence="1" key="1">
    <citation type="journal article" date="2016" name="Nat. Commun.">
        <title>The channel catfish genome sequence provides insights into the evolution of scale formation in teleosts.</title>
        <authorList>
            <person name="Liu Z."/>
            <person name="Liu S."/>
            <person name="Yao J."/>
            <person name="Bao L."/>
            <person name="Zhang J."/>
            <person name="Li Y."/>
            <person name="Jiang C."/>
            <person name="Sun L."/>
            <person name="Wang R."/>
            <person name="Zhang Y."/>
            <person name="Zhou T."/>
            <person name="Zeng Q."/>
            <person name="Fu Q."/>
            <person name="Gao S."/>
            <person name="Li N."/>
            <person name="Koren S."/>
            <person name="Jiang Y."/>
            <person name="Zimin A."/>
            <person name="Xu P."/>
            <person name="Phillippy A.M."/>
            <person name="Geng X."/>
            <person name="Song L."/>
            <person name="Sun F."/>
            <person name="Li C."/>
            <person name="Wang X."/>
            <person name="Chen A."/>
            <person name="Jin Y."/>
            <person name="Yuan Z."/>
            <person name="Yang Y."/>
            <person name="Tan S."/>
            <person name="Peatman E."/>
            <person name="Lu J."/>
            <person name="Qin Z."/>
            <person name="Dunham R."/>
            <person name="Li Z."/>
            <person name="Sonstegard T."/>
            <person name="Feng J."/>
            <person name="Danzmann R.G."/>
            <person name="Schroeder S."/>
            <person name="Scheffler B."/>
            <person name="Duke M.V."/>
            <person name="Ballard L."/>
            <person name="Kucuktas H."/>
            <person name="Kaltenboeck L."/>
            <person name="Liu H."/>
            <person name="Armbruster J."/>
            <person name="Xie Y."/>
            <person name="Kirby M.L."/>
            <person name="Tian Y."/>
            <person name="Flanagan M.E."/>
            <person name="Mu W."/>
            <person name="Waldbieser G.C."/>
        </authorList>
    </citation>
    <scope>NUCLEOTIDE SEQUENCE [LARGE SCALE GENOMIC DNA]</scope>
    <source>
        <strain evidence="1">SDA103</strain>
    </source>
</reference>
<dbReference type="InterPro" id="IPR029152">
    <property type="entry name" value="LKAAEAR1"/>
</dbReference>
<dbReference type="Pfam" id="PF15478">
    <property type="entry name" value="LKAAEAR"/>
    <property type="match status" value="1"/>
</dbReference>
<protein>
    <submittedName>
        <fullName evidence="2">Protein LKAAEAR1</fullName>
    </submittedName>
</protein>
<dbReference type="Proteomes" id="UP000221080">
    <property type="component" value="Chromosome 15"/>
</dbReference>
<proteinExistence type="predicted"/>
<gene>
    <name evidence="2" type="primary">LOC108275567</name>
</gene>
<evidence type="ECO:0000313" key="2">
    <source>
        <dbReference type="RefSeq" id="XP_017341955.1"/>
    </source>
</evidence>
<dbReference type="RefSeq" id="XP_017341955.1">
    <property type="nucleotide sequence ID" value="XM_017486466.2"/>
</dbReference>
<dbReference type="GeneID" id="108275567"/>
<sequence>MEKKWGSNRSVDLKRMCPQQKARYLAYAEPSKEIQAWMAACHKRIHSRLAHEREKAWRKNPLQDLDSKLHQDTLIGQLKAAEARNRIRQMTLHCHNLKMQEINLMISSQASVQSAVRLELLLAKEKQRINADSLDQLQRRRVEEILEDEKGLTINRR</sequence>
<keyword evidence="1" id="KW-1185">Reference proteome</keyword>
<dbReference type="AlphaFoldDB" id="A0A2D0SI47"/>